<dbReference type="InterPro" id="IPR000873">
    <property type="entry name" value="AMP-dep_synth/lig_dom"/>
</dbReference>
<dbReference type="Pfam" id="PF00501">
    <property type="entry name" value="AMP-binding"/>
    <property type="match status" value="1"/>
</dbReference>
<evidence type="ECO:0000313" key="3">
    <source>
        <dbReference type="EMBL" id="TCO13085.1"/>
    </source>
</evidence>
<dbReference type="PANTHER" id="PTHR24096:SF323">
    <property type="entry name" value="BLR3536 PROTEIN"/>
    <property type="match status" value="1"/>
</dbReference>
<keyword evidence="4" id="KW-1185">Reference proteome</keyword>
<feature type="domain" description="AMP-binding enzyme C-terminal" evidence="2">
    <location>
        <begin position="421"/>
        <end position="498"/>
    </location>
</feature>
<keyword evidence="3" id="KW-0436">Ligase</keyword>
<dbReference type="AlphaFoldDB" id="A0A4R2GSR8"/>
<dbReference type="InterPro" id="IPR020845">
    <property type="entry name" value="AMP-binding_CS"/>
</dbReference>
<proteinExistence type="predicted"/>
<dbReference type="EMBL" id="SLWL01000007">
    <property type="protein sequence ID" value="TCO13085.1"/>
    <property type="molecule type" value="Genomic_DNA"/>
</dbReference>
<dbReference type="InterPro" id="IPR025110">
    <property type="entry name" value="AMP-bd_C"/>
</dbReference>
<dbReference type="SUPFAM" id="SSF56801">
    <property type="entry name" value="Acetyl-CoA synthetase-like"/>
    <property type="match status" value="1"/>
</dbReference>
<gene>
    <name evidence="3" type="ORF">EV666_107112</name>
</gene>
<protein>
    <submittedName>
        <fullName evidence="3">Acyl-CoA synthetase (AMP-forming)/AMP-acid ligase II</fullName>
    </submittedName>
</protein>
<sequence>MPVSHHARVNPDGPALIFEPGGQTVSWSELEMNSARLANLFAGHGLGKGDHVALLMENHPRFMEVVLAAVRSGLYVTPVNHHLTAGEVAYILANCGARAIVTSPAHVAVAGAALAGNALCGLRLVTDQDGAADGFVGYEAAIAGASPDDPPQTAGDVMLYSSGTTGRPKGIKRPLPDGPFGATADLAGLSVYGLDDRSVYLSPAPLYHAAPLGYVLAVLQLGGTVVVMERFDAEEALRLIEARRVTHSQWVPTMFVRMLKLPDSIRLARDLSSHRVAIHAAAPCPVEVKQRMIAWWGPILWEYYSSTERIGRTRIDSQEWLAHPGSVGRLAGGGAIHICDDGGEELPPGKAGVIYFEQPAGASFAYHDDAEKTAASRHPRHDDWLTVGDIGRLDGDGYLYLTDRKSFMIISGGVNIYPQAIEDALVMHPAVADVAVIGVPHPEMGEEVRAIVQLRPGEEGDDAMVVRLLAFLGDKVARYALPRVIAFMEELPRLPTGKLYKKALRDQYLASNNLR</sequence>
<dbReference type="PROSITE" id="PS00455">
    <property type="entry name" value="AMP_BINDING"/>
    <property type="match status" value="1"/>
</dbReference>
<dbReference type="Gene3D" id="3.30.300.30">
    <property type="match status" value="1"/>
</dbReference>
<dbReference type="Proteomes" id="UP000294881">
    <property type="component" value="Unassembled WGS sequence"/>
</dbReference>
<evidence type="ECO:0000259" key="2">
    <source>
        <dbReference type="Pfam" id="PF13193"/>
    </source>
</evidence>
<dbReference type="GO" id="GO:0016405">
    <property type="term" value="F:CoA-ligase activity"/>
    <property type="evidence" value="ECO:0007669"/>
    <property type="project" value="TreeGrafter"/>
</dbReference>
<organism evidence="3 4">
    <name type="scientific">Camelimonas lactis</name>
    <dbReference type="NCBI Taxonomy" id="659006"/>
    <lineage>
        <taxon>Bacteria</taxon>
        <taxon>Pseudomonadati</taxon>
        <taxon>Pseudomonadota</taxon>
        <taxon>Alphaproteobacteria</taxon>
        <taxon>Hyphomicrobiales</taxon>
        <taxon>Chelatococcaceae</taxon>
        <taxon>Camelimonas</taxon>
    </lineage>
</organism>
<dbReference type="InterPro" id="IPR042099">
    <property type="entry name" value="ANL_N_sf"/>
</dbReference>
<dbReference type="OrthoDB" id="9803968at2"/>
<dbReference type="InterPro" id="IPR045851">
    <property type="entry name" value="AMP-bd_C_sf"/>
</dbReference>
<dbReference type="RefSeq" id="WP_132006817.1">
    <property type="nucleotide sequence ID" value="NZ_JBHUNN010000001.1"/>
</dbReference>
<evidence type="ECO:0000313" key="4">
    <source>
        <dbReference type="Proteomes" id="UP000294881"/>
    </source>
</evidence>
<dbReference type="PANTHER" id="PTHR24096">
    <property type="entry name" value="LONG-CHAIN-FATTY-ACID--COA LIGASE"/>
    <property type="match status" value="1"/>
</dbReference>
<accession>A0A4R2GSR8</accession>
<evidence type="ECO:0000259" key="1">
    <source>
        <dbReference type="Pfam" id="PF00501"/>
    </source>
</evidence>
<comment type="caution">
    <text evidence="3">The sequence shown here is derived from an EMBL/GenBank/DDBJ whole genome shotgun (WGS) entry which is preliminary data.</text>
</comment>
<dbReference type="Pfam" id="PF13193">
    <property type="entry name" value="AMP-binding_C"/>
    <property type="match status" value="1"/>
</dbReference>
<dbReference type="Gene3D" id="3.40.50.12780">
    <property type="entry name" value="N-terminal domain of ligase-like"/>
    <property type="match status" value="1"/>
</dbReference>
<feature type="domain" description="AMP-dependent synthetase/ligase" evidence="1">
    <location>
        <begin position="5"/>
        <end position="360"/>
    </location>
</feature>
<name>A0A4R2GSR8_9HYPH</name>
<reference evidence="3 4" key="1">
    <citation type="submission" date="2019-03" db="EMBL/GenBank/DDBJ databases">
        <title>Genomic Encyclopedia of Type Strains, Phase IV (KMG-IV): sequencing the most valuable type-strain genomes for metagenomic binning, comparative biology and taxonomic classification.</title>
        <authorList>
            <person name="Goeker M."/>
        </authorList>
    </citation>
    <scope>NUCLEOTIDE SEQUENCE [LARGE SCALE GENOMIC DNA]</scope>
    <source>
        <strain evidence="3 4">DSM 22958</strain>
    </source>
</reference>